<evidence type="ECO:0000313" key="2">
    <source>
        <dbReference type="EMBL" id="ERP38850.1"/>
    </source>
</evidence>
<dbReference type="STRING" id="1313304.CALK_0625"/>
<comment type="caution">
    <text evidence="2">The sequence shown here is derived from an EMBL/GenBank/DDBJ whole genome shotgun (WGS) entry which is preliminary data.</text>
</comment>
<dbReference type="RefSeq" id="WP_022636149.1">
    <property type="nucleotide sequence ID" value="NZ_ASJR01000004.1"/>
</dbReference>
<keyword evidence="3" id="KW-1185">Reference proteome</keyword>
<evidence type="ECO:0000259" key="1">
    <source>
        <dbReference type="Pfam" id="PF17792"/>
    </source>
</evidence>
<dbReference type="OrthoDB" id="9812206at2"/>
<dbReference type="eggNOG" id="COG0352">
    <property type="taxonomic scope" value="Bacteria"/>
</dbReference>
<dbReference type="InterPro" id="IPR041397">
    <property type="entry name" value="ThiD2"/>
</dbReference>
<sequence length="146" mass="16901">MTNKDTADYFLYRILDANMNRLREGIRVVEEYFRFFCEAPKETHLLKNHRHMLQELEEVIGVNNLLNARDVARDILRDGATGTELSRSSVERVFTANIRRAEESARVIEEYCKVLSLEEAVVMAKKIRFDLYDLEATVGLSGSKKD</sequence>
<dbReference type="Pfam" id="PF17792">
    <property type="entry name" value="ThiD2"/>
    <property type="match status" value="1"/>
</dbReference>
<dbReference type="AlphaFoldDB" id="U7D7C5"/>
<organism evidence="2 3">
    <name type="scientific">Chitinivibrio alkaliphilus ACht1</name>
    <dbReference type="NCBI Taxonomy" id="1313304"/>
    <lineage>
        <taxon>Bacteria</taxon>
        <taxon>Pseudomonadati</taxon>
        <taxon>Fibrobacterota</taxon>
        <taxon>Chitinivibrionia</taxon>
        <taxon>Chitinivibrionales</taxon>
        <taxon>Chitinivibrionaceae</taxon>
        <taxon>Chitinivibrio</taxon>
    </lineage>
</organism>
<evidence type="ECO:0000313" key="3">
    <source>
        <dbReference type="Proteomes" id="UP000017148"/>
    </source>
</evidence>
<accession>U7D7C5</accession>
<gene>
    <name evidence="2" type="ORF">CALK_0625</name>
</gene>
<reference evidence="2 3" key="1">
    <citation type="journal article" date="2013" name="Environ. Microbiol.">
        <title>Genome analysis of Chitinivibrio alkaliphilus gen. nov., sp. nov., a novel extremely haloalkaliphilic anaerobic chitinolytic bacterium from the candidate phylum Termite Group 3.</title>
        <authorList>
            <person name="Sorokin D.Y."/>
            <person name="Gumerov V.M."/>
            <person name="Rakitin A.L."/>
            <person name="Beletsky A.V."/>
            <person name="Damste J.S."/>
            <person name="Muyzer G."/>
            <person name="Mardanov A.V."/>
            <person name="Ravin N.V."/>
        </authorList>
    </citation>
    <scope>NUCLEOTIDE SEQUENCE [LARGE SCALE GENOMIC DNA]</scope>
    <source>
        <strain evidence="2 3">ACht1</strain>
    </source>
</reference>
<proteinExistence type="predicted"/>
<feature type="domain" description="ThiD2" evidence="1">
    <location>
        <begin position="13"/>
        <end position="136"/>
    </location>
</feature>
<dbReference type="Proteomes" id="UP000017148">
    <property type="component" value="Unassembled WGS sequence"/>
</dbReference>
<name>U7D7C5_9BACT</name>
<protein>
    <recommendedName>
        <fullName evidence="1">ThiD2 domain-containing protein</fullName>
    </recommendedName>
</protein>
<dbReference type="EMBL" id="ASJR01000004">
    <property type="protein sequence ID" value="ERP38850.1"/>
    <property type="molecule type" value="Genomic_DNA"/>
</dbReference>